<accession>A0A1W0E2H5</accession>
<evidence type="ECO:0000313" key="1">
    <source>
        <dbReference type="EMBL" id="OQS53434.1"/>
    </source>
</evidence>
<dbReference type="Proteomes" id="UP000192758">
    <property type="component" value="Unassembled WGS sequence"/>
</dbReference>
<reference evidence="1 2" key="1">
    <citation type="journal article" date="2017" name="Environ. Microbiol.">
        <title>Decay of the glycolytic pathway and adaptation to intranuclear parasitism within Enterocytozoonidae microsporidia.</title>
        <authorList>
            <person name="Wiredu Boakye D."/>
            <person name="Jaroenlak P."/>
            <person name="Prachumwat A."/>
            <person name="Williams T.A."/>
            <person name="Bateman K.S."/>
            <person name="Itsathitphaisarn O."/>
            <person name="Sritunyalucksana K."/>
            <person name="Paszkiewicz K.H."/>
            <person name="Moore K.A."/>
            <person name="Stentiford G.D."/>
            <person name="Williams B.A."/>
        </authorList>
    </citation>
    <scope>NUCLEOTIDE SEQUENCE [LARGE SCALE GENOMIC DNA]</scope>
    <source>
        <strain evidence="1 2">TH1</strain>
    </source>
</reference>
<dbReference type="VEuPathDB" id="MicrosporidiaDB:EHP00_2504"/>
<protein>
    <submittedName>
        <fullName evidence="1">Uncharacterized protein</fullName>
    </submittedName>
</protein>
<gene>
    <name evidence="1" type="ORF">EHP00_2504</name>
</gene>
<organism evidence="1 2">
    <name type="scientific">Ecytonucleospora hepatopenaei</name>
    <dbReference type="NCBI Taxonomy" id="646526"/>
    <lineage>
        <taxon>Eukaryota</taxon>
        <taxon>Fungi</taxon>
        <taxon>Fungi incertae sedis</taxon>
        <taxon>Microsporidia</taxon>
        <taxon>Enterocytozoonidae</taxon>
        <taxon>Ecytonucleospora</taxon>
    </lineage>
</organism>
<dbReference type="EMBL" id="MNPJ01000034">
    <property type="protein sequence ID" value="OQS53434.1"/>
    <property type="molecule type" value="Genomic_DNA"/>
</dbReference>
<proteinExistence type="predicted"/>
<keyword evidence="2" id="KW-1185">Reference proteome</keyword>
<comment type="caution">
    <text evidence="1">The sequence shown here is derived from an EMBL/GenBank/DDBJ whole genome shotgun (WGS) entry which is preliminary data.</text>
</comment>
<sequence>MIYLKFLNFLYFSNVIYNAIIIKKENEYNLTNSHLHNSVEKELNNTTETLLDNDDEYFKDMEELFKGHNKEVFGKLFVWRLFFINWSGPMHMKYVITIKNIFKKLEKPDFNKFTLCSKALCSTIYYFVKKELIPLINTEMNNHLDVNDFFHKSTVASFWSTTHHKVDHLNFKKLYFNVFINSITNLILAAHKYHKFALENYKKVEEKLKFKMVATDIILHVSVAHILQSFVLFDEFKEFLSTSLDKIKLIFSIDFTLYNKMIKFKKYFKELENLCIMEEMDFIQNIATDNVTANELEKIYKDWDEINKLKNKYILRVKRKQFCDKYKLKYIDCSKHEIKKFMQDVNDMYKNNLKNITKSNDDNKIFIKEESDVNITNINENISIKQEVDIDIVKEELDC</sequence>
<dbReference type="AlphaFoldDB" id="A0A1W0E2H5"/>
<evidence type="ECO:0000313" key="2">
    <source>
        <dbReference type="Proteomes" id="UP000192758"/>
    </source>
</evidence>
<name>A0A1W0E2H5_9MICR</name>